<evidence type="ECO:0000313" key="2">
    <source>
        <dbReference type="Proteomes" id="UP001458880"/>
    </source>
</evidence>
<proteinExistence type="predicted"/>
<organism evidence="1 2">
    <name type="scientific">Popillia japonica</name>
    <name type="common">Japanese beetle</name>
    <dbReference type="NCBI Taxonomy" id="7064"/>
    <lineage>
        <taxon>Eukaryota</taxon>
        <taxon>Metazoa</taxon>
        <taxon>Ecdysozoa</taxon>
        <taxon>Arthropoda</taxon>
        <taxon>Hexapoda</taxon>
        <taxon>Insecta</taxon>
        <taxon>Pterygota</taxon>
        <taxon>Neoptera</taxon>
        <taxon>Endopterygota</taxon>
        <taxon>Coleoptera</taxon>
        <taxon>Polyphaga</taxon>
        <taxon>Scarabaeiformia</taxon>
        <taxon>Scarabaeidae</taxon>
        <taxon>Rutelinae</taxon>
        <taxon>Popillia</taxon>
    </lineage>
</organism>
<reference evidence="1 2" key="1">
    <citation type="journal article" date="2024" name="BMC Genomics">
        <title>De novo assembly and annotation of Popillia japonica's genome with initial clues to its potential as an invasive pest.</title>
        <authorList>
            <person name="Cucini C."/>
            <person name="Boschi S."/>
            <person name="Funari R."/>
            <person name="Cardaioli E."/>
            <person name="Iannotti N."/>
            <person name="Marturano G."/>
            <person name="Paoli F."/>
            <person name="Bruttini M."/>
            <person name="Carapelli A."/>
            <person name="Frati F."/>
            <person name="Nardi F."/>
        </authorList>
    </citation>
    <scope>NUCLEOTIDE SEQUENCE [LARGE SCALE GENOMIC DNA]</scope>
    <source>
        <strain evidence="1">DMR45628</strain>
    </source>
</reference>
<name>A0AAW1IDU5_POPJA</name>
<dbReference type="Proteomes" id="UP001458880">
    <property type="component" value="Unassembled WGS sequence"/>
</dbReference>
<evidence type="ECO:0000313" key="1">
    <source>
        <dbReference type="EMBL" id="KAK9687679.1"/>
    </source>
</evidence>
<sequence length="92" mass="10834">MTLMAVMLEKTTTIGGYFQGKVRWCNRLKLSHKEVKEQFVIRRVLSDVIVCRFSQTTNLDELYNEIQQQSKEGREGETSHKYSIQYSTWAQL</sequence>
<comment type="caution">
    <text evidence="1">The sequence shown here is derived from an EMBL/GenBank/DDBJ whole genome shotgun (WGS) entry which is preliminary data.</text>
</comment>
<keyword evidence="2" id="KW-1185">Reference proteome</keyword>
<dbReference type="EMBL" id="JASPKY010000629">
    <property type="protein sequence ID" value="KAK9687679.1"/>
    <property type="molecule type" value="Genomic_DNA"/>
</dbReference>
<protein>
    <submittedName>
        <fullName evidence="1">Uncharacterized protein</fullName>
    </submittedName>
</protein>
<dbReference type="AlphaFoldDB" id="A0AAW1IDU5"/>
<gene>
    <name evidence="1" type="ORF">QE152_g36080</name>
</gene>
<accession>A0AAW1IDU5</accession>